<accession>A0A0L0W556</accession>
<dbReference type="EMBL" id="AJIL01000003">
    <property type="protein sequence ID" value="KNF06663.1"/>
    <property type="molecule type" value="Genomic_DNA"/>
</dbReference>
<proteinExistence type="predicted"/>
<feature type="compositionally biased region" description="Polar residues" evidence="1">
    <location>
        <begin position="40"/>
        <end position="54"/>
    </location>
</feature>
<feature type="compositionally biased region" description="Basic residues" evidence="1">
    <location>
        <begin position="1"/>
        <end position="16"/>
    </location>
</feature>
<comment type="caution">
    <text evidence="2">The sequence shown here is derived from an EMBL/GenBank/DDBJ whole genome shotgun (WGS) entry which is preliminary data.</text>
</comment>
<protein>
    <submittedName>
        <fullName evidence="2">Uncharacterized protein</fullName>
    </submittedName>
</protein>
<feature type="region of interest" description="Disordered" evidence="1">
    <location>
        <begin position="1"/>
        <end position="54"/>
    </location>
</feature>
<evidence type="ECO:0000313" key="2">
    <source>
        <dbReference type="EMBL" id="KNF06663.1"/>
    </source>
</evidence>
<evidence type="ECO:0000313" key="3">
    <source>
        <dbReference type="Proteomes" id="UP000054564"/>
    </source>
</evidence>
<gene>
    <name evidence="2" type="ORF">PSTG_00537</name>
</gene>
<dbReference type="AlphaFoldDB" id="A0A0L0W556"/>
<reference evidence="3" key="1">
    <citation type="submission" date="2014-03" db="EMBL/GenBank/DDBJ databases">
        <title>The Genome Sequence of Puccinia striiformis f. sp. tritici PST-78.</title>
        <authorList>
            <consortium name="The Broad Institute Genome Sequencing Platform"/>
            <person name="Cuomo C."/>
            <person name="Hulbert S."/>
            <person name="Chen X."/>
            <person name="Walker B."/>
            <person name="Young S.K."/>
            <person name="Zeng Q."/>
            <person name="Gargeya S."/>
            <person name="Fitzgerald M."/>
            <person name="Haas B."/>
            <person name="Abouelleil A."/>
            <person name="Alvarado L."/>
            <person name="Arachchi H.M."/>
            <person name="Berlin A.M."/>
            <person name="Chapman S.B."/>
            <person name="Goldberg J."/>
            <person name="Griggs A."/>
            <person name="Gujja S."/>
            <person name="Hansen M."/>
            <person name="Howarth C."/>
            <person name="Imamovic A."/>
            <person name="Larimer J."/>
            <person name="McCowan C."/>
            <person name="Montmayeur A."/>
            <person name="Murphy C."/>
            <person name="Neiman D."/>
            <person name="Pearson M."/>
            <person name="Priest M."/>
            <person name="Roberts A."/>
            <person name="Saif S."/>
            <person name="Shea T."/>
            <person name="Sisk P."/>
            <person name="Sykes S."/>
            <person name="Wortman J."/>
            <person name="Nusbaum C."/>
            <person name="Birren B."/>
        </authorList>
    </citation>
    <scope>NUCLEOTIDE SEQUENCE [LARGE SCALE GENOMIC DNA]</scope>
    <source>
        <strain evidence="3">race PST-78</strain>
    </source>
</reference>
<organism evidence="2 3">
    <name type="scientific">Puccinia striiformis f. sp. tritici PST-78</name>
    <dbReference type="NCBI Taxonomy" id="1165861"/>
    <lineage>
        <taxon>Eukaryota</taxon>
        <taxon>Fungi</taxon>
        <taxon>Dikarya</taxon>
        <taxon>Basidiomycota</taxon>
        <taxon>Pucciniomycotina</taxon>
        <taxon>Pucciniomycetes</taxon>
        <taxon>Pucciniales</taxon>
        <taxon>Pucciniaceae</taxon>
        <taxon>Puccinia</taxon>
    </lineage>
</organism>
<sequence length="223" mass="25066">MTRTPQSRKKRNHRKLPSPSILSPKHSTPPLDDQPIDDQANLTQTDYPSTSQLSTSIIRELTDQEELLRAQRTAENALTLERFRCGGKFNRPMSDSSCSNLLRHQAACLVKQNNQKTSRKLASVGVPQLCAIWCAEAARPFQALEHLQRSGCLLRWLKQAVTWMTSIFANLGYSYGFLRVQPAPISKKPLEIAFGCPLGQEMHLEGIKQFCSFLTPACYIPPV</sequence>
<keyword evidence="3" id="KW-1185">Reference proteome</keyword>
<name>A0A0L0W556_9BASI</name>
<evidence type="ECO:0000256" key="1">
    <source>
        <dbReference type="SAM" id="MobiDB-lite"/>
    </source>
</evidence>
<dbReference type="Proteomes" id="UP000054564">
    <property type="component" value="Unassembled WGS sequence"/>
</dbReference>